<accession>A0A8S5PY77</accession>
<reference evidence="1" key="1">
    <citation type="journal article" date="2021" name="Proc. Natl. Acad. Sci. U.S.A.">
        <title>A Catalog of Tens of Thousands of Viruses from Human Metagenomes Reveals Hidden Associations with Chronic Diseases.</title>
        <authorList>
            <person name="Tisza M.J."/>
            <person name="Buck C.B."/>
        </authorList>
    </citation>
    <scope>NUCLEOTIDE SEQUENCE</scope>
    <source>
        <strain evidence="1">CtBtT5</strain>
    </source>
</reference>
<sequence length="58" mass="5994">MKEAVLGALSQVLIQSGAMQTTEQYGAVANSASNIALAQGMQGMSQGLQTREDVLPAK</sequence>
<evidence type="ECO:0000313" key="1">
    <source>
        <dbReference type="EMBL" id="DAE11991.1"/>
    </source>
</evidence>
<protein>
    <submittedName>
        <fullName evidence="1">Uncharacterized protein</fullName>
    </submittedName>
</protein>
<organism evidence="1">
    <name type="scientific">Myoviridae sp. ctBtT5</name>
    <dbReference type="NCBI Taxonomy" id="2825048"/>
    <lineage>
        <taxon>Viruses</taxon>
        <taxon>Duplodnaviria</taxon>
        <taxon>Heunggongvirae</taxon>
        <taxon>Uroviricota</taxon>
        <taxon>Caudoviricetes</taxon>
    </lineage>
</organism>
<name>A0A8S5PY77_9CAUD</name>
<proteinExistence type="predicted"/>
<dbReference type="EMBL" id="BK015540">
    <property type="protein sequence ID" value="DAE11991.1"/>
    <property type="molecule type" value="Genomic_DNA"/>
</dbReference>